<gene>
    <name evidence="1" type="ORF">GSMUA_66300.1</name>
</gene>
<protein>
    <submittedName>
        <fullName evidence="1">(wild Malaysian banana) hypothetical protein</fullName>
    </submittedName>
</protein>
<sequence>MTSPSPPSSPALLLDDDMVSECGLEEIDTAGTGFKREACDPPQSAVLACPKNPLRRHEGWNANASDH</sequence>
<keyword evidence="3" id="KW-1185">Reference proteome</keyword>
<dbReference type="InParanoid" id="A0A804I1L1"/>
<proteinExistence type="predicted"/>
<dbReference type="AlphaFoldDB" id="A0A804I1L1"/>
<organism evidence="2 3">
    <name type="scientific">Musa acuminata subsp. malaccensis</name>
    <name type="common">Wild banana</name>
    <name type="synonym">Musa malaccensis</name>
    <dbReference type="NCBI Taxonomy" id="214687"/>
    <lineage>
        <taxon>Eukaryota</taxon>
        <taxon>Viridiplantae</taxon>
        <taxon>Streptophyta</taxon>
        <taxon>Embryophyta</taxon>
        <taxon>Tracheophyta</taxon>
        <taxon>Spermatophyta</taxon>
        <taxon>Magnoliopsida</taxon>
        <taxon>Liliopsida</taxon>
        <taxon>Zingiberales</taxon>
        <taxon>Musaceae</taxon>
        <taxon>Musa</taxon>
    </lineage>
</organism>
<evidence type="ECO:0000313" key="3">
    <source>
        <dbReference type="Proteomes" id="UP000012960"/>
    </source>
</evidence>
<dbReference type="Proteomes" id="UP000012960">
    <property type="component" value="Unplaced"/>
</dbReference>
<evidence type="ECO:0000313" key="2">
    <source>
        <dbReference type="EnsemblPlants" id="Ma02_p11280.1"/>
    </source>
</evidence>
<dbReference type="Gramene" id="Ma02_t11280.1">
    <property type="protein sequence ID" value="Ma02_p11280.1"/>
    <property type="gene ID" value="Ma02_g11280"/>
</dbReference>
<dbReference type="EnsemblPlants" id="Ma02_t11280.1">
    <property type="protein sequence ID" value="Ma02_p11280.1"/>
    <property type="gene ID" value="Ma02_g11280"/>
</dbReference>
<evidence type="ECO:0000313" key="1">
    <source>
        <dbReference type="EMBL" id="CAG1861736.1"/>
    </source>
</evidence>
<name>A0A804I1L1_MUSAM</name>
<accession>A0A804I1L1</accession>
<reference evidence="2" key="2">
    <citation type="submission" date="2021-05" db="UniProtKB">
        <authorList>
            <consortium name="EnsemblPlants"/>
        </authorList>
    </citation>
    <scope>IDENTIFICATION</scope>
    <source>
        <strain evidence="2">subsp. malaccensis</strain>
    </source>
</reference>
<reference evidence="1" key="1">
    <citation type="submission" date="2021-03" db="EMBL/GenBank/DDBJ databases">
        <authorList>
            <consortium name="Genoscope - CEA"/>
            <person name="William W."/>
        </authorList>
    </citation>
    <scope>NUCLEOTIDE SEQUENCE</scope>
    <source>
        <strain evidence="1">Doubled-haploid Pahang</strain>
    </source>
</reference>
<dbReference type="EMBL" id="HG996467">
    <property type="protein sequence ID" value="CAG1861736.1"/>
    <property type="molecule type" value="Genomic_DNA"/>
</dbReference>